<gene>
    <name evidence="2" type="primary">LOC112685852</name>
</gene>
<dbReference type="Proteomes" id="UP000694846">
    <property type="component" value="Unplaced"/>
</dbReference>
<protein>
    <submittedName>
        <fullName evidence="2">Uncharacterized protein LOC112685852</fullName>
    </submittedName>
</protein>
<evidence type="ECO:0000313" key="1">
    <source>
        <dbReference type="Proteomes" id="UP000694846"/>
    </source>
</evidence>
<dbReference type="PANTHER" id="PTHR45913:SF5">
    <property type="entry name" value="GENERAL TRANSCRIPTION FACTOR II-I REPEAT DOMAIN-CONTAINING PROTEIN 2A-LIKE PROTEIN"/>
    <property type="match status" value="1"/>
</dbReference>
<dbReference type="GeneID" id="112685852"/>
<dbReference type="AlphaFoldDB" id="A0A8B8FTI1"/>
<dbReference type="RefSeq" id="XP_025413660.1">
    <property type="nucleotide sequence ID" value="XM_025557875.1"/>
</dbReference>
<accession>A0A8B8FTI1</accession>
<name>A0A8B8FTI1_9HEMI</name>
<keyword evidence="1" id="KW-1185">Reference proteome</keyword>
<organism evidence="1 2">
    <name type="scientific">Sipha flava</name>
    <name type="common">yellow sugarcane aphid</name>
    <dbReference type="NCBI Taxonomy" id="143950"/>
    <lineage>
        <taxon>Eukaryota</taxon>
        <taxon>Metazoa</taxon>
        <taxon>Ecdysozoa</taxon>
        <taxon>Arthropoda</taxon>
        <taxon>Hexapoda</taxon>
        <taxon>Insecta</taxon>
        <taxon>Pterygota</taxon>
        <taxon>Neoptera</taxon>
        <taxon>Paraneoptera</taxon>
        <taxon>Hemiptera</taxon>
        <taxon>Sternorrhyncha</taxon>
        <taxon>Aphidomorpha</taxon>
        <taxon>Aphidoidea</taxon>
        <taxon>Aphididae</taxon>
        <taxon>Sipha</taxon>
    </lineage>
</organism>
<evidence type="ECO:0000313" key="2">
    <source>
        <dbReference type="RefSeq" id="XP_025413660.1"/>
    </source>
</evidence>
<dbReference type="OrthoDB" id="6597487at2759"/>
<dbReference type="PANTHER" id="PTHR45913">
    <property type="entry name" value="EPM2A-INTERACTING PROTEIN 1"/>
    <property type="match status" value="1"/>
</dbReference>
<sequence>MVLTSYEIAFLLAKCGKPYSDGKSLKKVSIFLQKMQMIQKFLHISKQISCSTTNSKYFSLALDESCDITDNPKLSIFIRSVNSKFEVTEKLLGLEVLETSTKEALCAKILKFDYVLKPVSRCINKIKARPLNHRLFRTLFEDAINESGELLLFCEVRWLAKGKALERFFSLKDEVIEFLEKNNELPDECELVKY</sequence>
<proteinExistence type="predicted"/>
<reference evidence="2" key="1">
    <citation type="submission" date="2025-08" db="UniProtKB">
        <authorList>
            <consortium name="RefSeq"/>
        </authorList>
    </citation>
    <scope>IDENTIFICATION</scope>
    <source>
        <tissue evidence="2">Whole body</tissue>
    </source>
</reference>